<gene>
    <name evidence="3" type="ORF">BOKJ2_LOCUS7376</name>
</gene>
<evidence type="ECO:0000256" key="2">
    <source>
        <dbReference type="SAM" id="Phobius"/>
    </source>
</evidence>
<organism evidence="3 4">
    <name type="scientific">Bursaphelenchus okinawaensis</name>
    <dbReference type="NCBI Taxonomy" id="465554"/>
    <lineage>
        <taxon>Eukaryota</taxon>
        <taxon>Metazoa</taxon>
        <taxon>Ecdysozoa</taxon>
        <taxon>Nematoda</taxon>
        <taxon>Chromadorea</taxon>
        <taxon>Rhabditida</taxon>
        <taxon>Tylenchina</taxon>
        <taxon>Tylenchomorpha</taxon>
        <taxon>Aphelenchoidea</taxon>
        <taxon>Aphelenchoididae</taxon>
        <taxon>Bursaphelenchus</taxon>
    </lineage>
</organism>
<evidence type="ECO:0000256" key="1">
    <source>
        <dbReference type="SAM" id="MobiDB-lite"/>
    </source>
</evidence>
<accession>A0A811KR87</accession>
<name>A0A811KR87_9BILA</name>
<feature type="compositionally biased region" description="Basic and acidic residues" evidence="1">
    <location>
        <begin position="30"/>
        <end position="42"/>
    </location>
</feature>
<comment type="caution">
    <text evidence="3">The sequence shown here is derived from an EMBL/GenBank/DDBJ whole genome shotgun (WGS) entry which is preliminary data.</text>
</comment>
<evidence type="ECO:0000313" key="4">
    <source>
        <dbReference type="Proteomes" id="UP000614601"/>
    </source>
</evidence>
<dbReference type="AlphaFoldDB" id="A0A811KR87"/>
<sequence>MVKFKFPSLLSKNREVDATTAKSQSQAKSLQEKTARDTDPNRPEAPPQVPNTNLSVGRDAPEDKKPATETWVETTAGIKKMFVKTSEEMLLLRRINYGLLAVAVVVALSVIGFSAYEMYDAAWLREQGEMKKQQCKVQYGRVKCAYCARKNEWEEHPHKMKCRDDILDCTPQNSLNCRYAAEYNEPYTCFVDQRILRELMP</sequence>
<dbReference type="Proteomes" id="UP000783686">
    <property type="component" value="Unassembled WGS sequence"/>
</dbReference>
<keyword evidence="4" id="KW-1185">Reference proteome</keyword>
<dbReference type="EMBL" id="CAJFDH010000004">
    <property type="protein sequence ID" value="CAD5218166.1"/>
    <property type="molecule type" value="Genomic_DNA"/>
</dbReference>
<proteinExistence type="predicted"/>
<dbReference type="Proteomes" id="UP000614601">
    <property type="component" value="Unassembled WGS sequence"/>
</dbReference>
<keyword evidence="2" id="KW-0472">Membrane</keyword>
<dbReference type="EMBL" id="CAJFCW020000004">
    <property type="protein sequence ID" value="CAG9109464.1"/>
    <property type="molecule type" value="Genomic_DNA"/>
</dbReference>
<evidence type="ECO:0000313" key="3">
    <source>
        <dbReference type="EMBL" id="CAD5218166.1"/>
    </source>
</evidence>
<feature type="transmembrane region" description="Helical" evidence="2">
    <location>
        <begin position="97"/>
        <end position="116"/>
    </location>
</feature>
<feature type="compositionally biased region" description="Polar residues" evidence="1">
    <location>
        <begin position="20"/>
        <end position="29"/>
    </location>
</feature>
<protein>
    <submittedName>
        <fullName evidence="3">Uncharacterized protein</fullName>
    </submittedName>
</protein>
<reference evidence="3" key="1">
    <citation type="submission" date="2020-09" db="EMBL/GenBank/DDBJ databases">
        <authorList>
            <person name="Kikuchi T."/>
        </authorList>
    </citation>
    <scope>NUCLEOTIDE SEQUENCE</scope>
    <source>
        <strain evidence="3">SH1</strain>
    </source>
</reference>
<keyword evidence="2" id="KW-1133">Transmembrane helix</keyword>
<feature type="region of interest" description="Disordered" evidence="1">
    <location>
        <begin position="15"/>
        <end position="68"/>
    </location>
</feature>
<keyword evidence="2" id="KW-0812">Transmembrane</keyword>